<evidence type="ECO:0000256" key="1">
    <source>
        <dbReference type="SAM" id="MobiDB-lite"/>
    </source>
</evidence>
<dbReference type="RefSeq" id="WP_274326094.1">
    <property type="nucleotide sequence ID" value="NZ_CP118158.1"/>
</dbReference>
<gene>
    <name evidence="2" type="ORF">ACFQMA_11970</name>
</gene>
<dbReference type="Proteomes" id="UP001596432">
    <property type="component" value="Unassembled WGS sequence"/>
</dbReference>
<evidence type="ECO:0008006" key="4">
    <source>
        <dbReference type="Google" id="ProtNLM"/>
    </source>
</evidence>
<feature type="compositionally biased region" description="Basic and acidic residues" evidence="1">
    <location>
        <begin position="9"/>
        <end position="49"/>
    </location>
</feature>
<sequence>MTTTTQQRYDWKDEQEIKQQEFADGYHVERDRRTPERDGSDDALTHDQNEGNPNATTLYGGRHADGYDPNERLPDCERWATKGDKFATLWARNAGVDSHRAPRRSRADCNKADELTKDRQRFVQSVANTLQLGESATERAKELATLPTPKTLNFIGGMDTWILAVALHAANEQRCILRVDRDALTDLRADWGVSTDQLATATEKVATKVGEGA</sequence>
<dbReference type="EMBL" id="JBHTAS010000001">
    <property type="protein sequence ID" value="MFC7140539.1"/>
    <property type="molecule type" value="Genomic_DNA"/>
</dbReference>
<dbReference type="AlphaFoldDB" id="A0ABD5Y472"/>
<organism evidence="2 3">
    <name type="scientific">Halosimplex aquaticum</name>
    <dbReference type="NCBI Taxonomy" id="3026162"/>
    <lineage>
        <taxon>Archaea</taxon>
        <taxon>Methanobacteriati</taxon>
        <taxon>Methanobacteriota</taxon>
        <taxon>Stenosarchaea group</taxon>
        <taxon>Halobacteria</taxon>
        <taxon>Halobacteriales</taxon>
        <taxon>Haloarculaceae</taxon>
        <taxon>Halosimplex</taxon>
    </lineage>
</organism>
<accession>A0ABD5Y472</accession>
<protein>
    <recommendedName>
        <fullName evidence="4">PIN domain-containing protein</fullName>
    </recommendedName>
</protein>
<evidence type="ECO:0000313" key="3">
    <source>
        <dbReference type="Proteomes" id="UP001596432"/>
    </source>
</evidence>
<dbReference type="GeneID" id="78820834"/>
<feature type="compositionally biased region" description="Basic and acidic residues" evidence="1">
    <location>
        <begin position="62"/>
        <end position="71"/>
    </location>
</feature>
<keyword evidence="3" id="KW-1185">Reference proteome</keyword>
<reference evidence="2 3" key="1">
    <citation type="journal article" date="2019" name="Int. J. Syst. Evol. Microbiol.">
        <title>The Global Catalogue of Microorganisms (GCM) 10K type strain sequencing project: providing services to taxonomists for standard genome sequencing and annotation.</title>
        <authorList>
            <consortium name="The Broad Institute Genomics Platform"/>
            <consortium name="The Broad Institute Genome Sequencing Center for Infectious Disease"/>
            <person name="Wu L."/>
            <person name="Ma J."/>
        </authorList>
    </citation>
    <scope>NUCLEOTIDE SEQUENCE [LARGE SCALE GENOMIC DNA]</scope>
    <source>
        <strain evidence="2 3">XZYJT29</strain>
    </source>
</reference>
<feature type="region of interest" description="Disordered" evidence="1">
    <location>
        <begin position="1"/>
        <end position="71"/>
    </location>
</feature>
<comment type="caution">
    <text evidence="2">The sequence shown here is derived from an EMBL/GenBank/DDBJ whole genome shotgun (WGS) entry which is preliminary data.</text>
</comment>
<proteinExistence type="predicted"/>
<name>A0ABD5Y472_9EURY</name>
<evidence type="ECO:0000313" key="2">
    <source>
        <dbReference type="EMBL" id="MFC7140539.1"/>
    </source>
</evidence>